<reference evidence="1" key="1">
    <citation type="submission" date="2023-11" db="EMBL/GenBank/DDBJ databases">
        <authorList>
            <person name="Poullet M."/>
        </authorList>
    </citation>
    <scope>NUCLEOTIDE SEQUENCE</scope>
    <source>
        <strain evidence="1">E1834</strain>
    </source>
</reference>
<keyword evidence="2" id="KW-1185">Reference proteome</keyword>
<proteinExistence type="predicted"/>
<comment type="caution">
    <text evidence="1">The sequence shown here is derived from an EMBL/GenBank/DDBJ whole genome shotgun (WGS) entry which is preliminary data.</text>
</comment>
<gene>
    <name evidence="1" type="ORF">MENTE1834_LOCUS36416</name>
</gene>
<sequence>MKIFFYRFILFDVMTQNLSCVHKEALSPIFLFILLIYSHKIIILKLFCIIFNQGSDSYFFKSILLLNRPPYLRN</sequence>
<protein>
    <submittedName>
        <fullName evidence="1">Uncharacterized protein</fullName>
    </submittedName>
</protein>
<name>A0ACB1AB22_MELEN</name>
<evidence type="ECO:0000313" key="2">
    <source>
        <dbReference type="Proteomes" id="UP001497535"/>
    </source>
</evidence>
<dbReference type="Proteomes" id="UP001497535">
    <property type="component" value="Unassembled WGS sequence"/>
</dbReference>
<dbReference type="EMBL" id="CAVMJV010000074">
    <property type="protein sequence ID" value="CAK5088742.1"/>
    <property type="molecule type" value="Genomic_DNA"/>
</dbReference>
<accession>A0ACB1AB22</accession>
<evidence type="ECO:0000313" key="1">
    <source>
        <dbReference type="EMBL" id="CAK5088742.1"/>
    </source>
</evidence>
<organism evidence="1 2">
    <name type="scientific">Meloidogyne enterolobii</name>
    <name type="common">Root-knot nematode worm</name>
    <name type="synonym">Meloidogyne mayaguensis</name>
    <dbReference type="NCBI Taxonomy" id="390850"/>
    <lineage>
        <taxon>Eukaryota</taxon>
        <taxon>Metazoa</taxon>
        <taxon>Ecdysozoa</taxon>
        <taxon>Nematoda</taxon>
        <taxon>Chromadorea</taxon>
        <taxon>Rhabditida</taxon>
        <taxon>Tylenchina</taxon>
        <taxon>Tylenchomorpha</taxon>
        <taxon>Tylenchoidea</taxon>
        <taxon>Meloidogynidae</taxon>
        <taxon>Meloidogyninae</taxon>
        <taxon>Meloidogyne</taxon>
    </lineage>
</organism>